<evidence type="ECO:0000313" key="1">
    <source>
        <dbReference type="EMBL" id="KKO11107.1"/>
    </source>
</evidence>
<sequence length="54" mass="5685">MDQNGYGAVGAVRLNGLTGALCGRSLSDCTVMENTPTENVVTICEAVRKYGVYS</sequence>
<organism evidence="1">
    <name type="scientific">marine sediment metagenome</name>
    <dbReference type="NCBI Taxonomy" id="412755"/>
    <lineage>
        <taxon>unclassified sequences</taxon>
        <taxon>metagenomes</taxon>
        <taxon>ecological metagenomes</taxon>
    </lineage>
</organism>
<protein>
    <submittedName>
        <fullName evidence="1">Uncharacterized protein</fullName>
    </submittedName>
</protein>
<dbReference type="AlphaFoldDB" id="A0A0F9YFY7"/>
<name>A0A0F9YFY7_9ZZZZ</name>
<accession>A0A0F9YFY7</accession>
<dbReference type="EMBL" id="LAZR01000003">
    <property type="protein sequence ID" value="KKO11107.1"/>
    <property type="molecule type" value="Genomic_DNA"/>
</dbReference>
<gene>
    <name evidence="1" type="ORF">LCGC14_0015830</name>
</gene>
<reference evidence="1" key="1">
    <citation type="journal article" date="2015" name="Nature">
        <title>Complex archaea that bridge the gap between prokaryotes and eukaryotes.</title>
        <authorList>
            <person name="Spang A."/>
            <person name="Saw J.H."/>
            <person name="Jorgensen S.L."/>
            <person name="Zaremba-Niedzwiedzka K."/>
            <person name="Martijn J."/>
            <person name="Lind A.E."/>
            <person name="van Eijk R."/>
            <person name="Schleper C."/>
            <person name="Guy L."/>
            <person name="Ettema T.J."/>
        </authorList>
    </citation>
    <scope>NUCLEOTIDE SEQUENCE</scope>
</reference>
<comment type="caution">
    <text evidence="1">The sequence shown here is derived from an EMBL/GenBank/DDBJ whole genome shotgun (WGS) entry which is preliminary data.</text>
</comment>
<proteinExistence type="predicted"/>